<organism evidence="2">
    <name type="scientific">Salix viminalis</name>
    <name type="common">Common osier</name>
    <name type="synonym">Basket willow</name>
    <dbReference type="NCBI Taxonomy" id="40686"/>
    <lineage>
        <taxon>Eukaryota</taxon>
        <taxon>Viridiplantae</taxon>
        <taxon>Streptophyta</taxon>
        <taxon>Embryophyta</taxon>
        <taxon>Tracheophyta</taxon>
        <taxon>Spermatophyta</taxon>
        <taxon>Magnoliopsida</taxon>
        <taxon>eudicotyledons</taxon>
        <taxon>Gunneridae</taxon>
        <taxon>Pentapetalae</taxon>
        <taxon>rosids</taxon>
        <taxon>fabids</taxon>
        <taxon>Malpighiales</taxon>
        <taxon>Salicaceae</taxon>
        <taxon>Saliceae</taxon>
        <taxon>Salix</taxon>
    </lineage>
</organism>
<evidence type="ECO:0000256" key="1">
    <source>
        <dbReference type="SAM" id="Phobius"/>
    </source>
</evidence>
<keyword evidence="1" id="KW-0812">Transmembrane</keyword>
<evidence type="ECO:0000313" key="2">
    <source>
        <dbReference type="EMBL" id="VFU23360.1"/>
    </source>
</evidence>
<keyword evidence="1" id="KW-0472">Membrane</keyword>
<keyword evidence="1" id="KW-1133">Transmembrane helix</keyword>
<feature type="transmembrane region" description="Helical" evidence="1">
    <location>
        <begin position="20"/>
        <end position="40"/>
    </location>
</feature>
<dbReference type="EMBL" id="CAADRP010000113">
    <property type="protein sequence ID" value="VFU23360.1"/>
    <property type="molecule type" value="Genomic_DNA"/>
</dbReference>
<name>A0A6N2K533_SALVM</name>
<accession>A0A6N2K533</accession>
<reference evidence="2" key="1">
    <citation type="submission" date="2019-03" db="EMBL/GenBank/DDBJ databases">
        <authorList>
            <person name="Mank J."/>
            <person name="Almeida P."/>
        </authorList>
    </citation>
    <scope>NUCLEOTIDE SEQUENCE</scope>
    <source>
        <strain evidence="2">78183</strain>
    </source>
</reference>
<gene>
    <name evidence="2" type="ORF">SVIM_LOCUS34674</name>
</gene>
<protein>
    <submittedName>
        <fullName evidence="2">Uncharacterized protein</fullName>
    </submittedName>
</protein>
<proteinExistence type="predicted"/>
<dbReference type="AlphaFoldDB" id="A0A6N2K533"/>
<sequence length="69" mass="8004">MQGTKSKSPSTKLGNLEQIKLPACHYIFGLFTSSFLYMQFLKQMQHFQTRLQLQVLLSLSSSRMNHLLQ</sequence>